<accession>A0AAE3D8B4</accession>
<dbReference type="AlphaFoldDB" id="A0AAE3D8B4"/>
<reference evidence="1 2" key="1">
    <citation type="submission" date="2021-10" db="EMBL/GenBank/DDBJ databases">
        <title>Anaerobic single-cell dispensing facilitates the cultivation of human gut bacteria.</title>
        <authorList>
            <person name="Afrizal A."/>
        </authorList>
    </citation>
    <scope>NUCLEOTIDE SEQUENCE [LARGE SCALE GENOMIC DNA]</scope>
    <source>
        <strain evidence="1 2">CLA-AA-H273</strain>
    </source>
</reference>
<keyword evidence="2" id="KW-1185">Reference proteome</keyword>
<organism evidence="1 2">
    <name type="scientific">Waltera acetigignens</name>
    <dbReference type="NCBI Taxonomy" id="2981769"/>
    <lineage>
        <taxon>Bacteria</taxon>
        <taxon>Bacillati</taxon>
        <taxon>Bacillota</taxon>
        <taxon>Clostridia</taxon>
        <taxon>Lachnospirales</taxon>
        <taxon>Lachnospiraceae</taxon>
        <taxon>Waltera</taxon>
    </lineage>
</organism>
<proteinExistence type="predicted"/>
<dbReference type="Proteomes" id="UP001197795">
    <property type="component" value="Unassembled WGS sequence"/>
</dbReference>
<protein>
    <recommendedName>
        <fullName evidence="3">Pentapeptide repeat-containing protein</fullName>
    </recommendedName>
</protein>
<sequence length="200" mass="23597">MLKHLDLSQFTLNEKMYIENANIQNCKISEIQNRICVISKCNFYNVVFENSFYEVYATFKECKFIKCMFRDTFEGEDLELLVKDNIFIDCVFENISYRSFQVQSNVTYSKFVNCNFSNIKMEGDLSFIGLEFQGGKIDNFNFYGNQIMQNIFLDLQIKDMNLNCAFIENRMERIDFKGTKISGYCRDNIFIECEPNGIMP</sequence>
<dbReference type="SUPFAM" id="SSF141571">
    <property type="entry name" value="Pentapeptide repeat-like"/>
    <property type="match status" value="1"/>
</dbReference>
<gene>
    <name evidence="1" type="ORF">LKD75_18270</name>
</gene>
<dbReference type="Gene3D" id="2.160.20.80">
    <property type="entry name" value="E3 ubiquitin-protein ligase SopA"/>
    <property type="match status" value="1"/>
</dbReference>
<evidence type="ECO:0008006" key="3">
    <source>
        <dbReference type="Google" id="ProtNLM"/>
    </source>
</evidence>
<name>A0AAE3D8B4_9FIRM</name>
<evidence type="ECO:0000313" key="2">
    <source>
        <dbReference type="Proteomes" id="UP001197795"/>
    </source>
</evidence>
<dbReference type="RefSeq" id="WP_227064884.1">
    <property type="nucleotide sequence ID" value="NZ_JAJEPV010000107.1"/>
</dbReference>
<dbReference type="EMBL" id="JAJEPV010000107">
    <property type="protein sequence ID" value="MCC2121498.1"/>
    <property type="molecule type" value="Genomic_DNA"/>
</dbReference>
<evidence type="ECO:0000313" key="1">
    <source>
        <dbReference type="EMBL" id="MCC2121498.1"/>
    </source>
</evidence>
<comment type="caution">
    <text evidence="1">The sequence shown here is derived from an EMBL/GenBank/DDBJ whole genome shotgun (WGS) entry which is preliminary data.</text>
</comment>